<comment type="caution">
    <text evidence="3">The sequence shown here is derived from an EMBL/GenBank/DDBJ whole genome shotgun (WGS) entry which is preliminary data.</text>
</comment>
<protein>
    <submittedName>
        <fullName evidence="3">Uncharacterized protein</fullName>
    </submittedName>
</protein>
<gene>
    <name evidence="3" type="ORF">DL764_007301</name>
</gene>
<proteinExistence type="predicted"/>
<dbReference type="OrthoDB" id="5394254at2759"/>
<name>A0A4Q4T412_9PEZI</name>
<evidence type="ECO:0000313" key="4">
    <source>
        <dbReference type="Proteomes" id="UP000293360"/>
    </source>
</evidence>
<dbReference type="AlphaFoldDB" id="A0A4Q4T412"/>
<evidence type="ECO:0000256" key="2">
    <source>
        <dbReference type="SAM" id="Phobius"/>
    </source>
</evidence>
<sequence length="396" mass="41818">MRTRRTKQQAQKPSVTNLAAVAAAVQGANGDEAAETRSAAAASPAPPASPTIVRISKIETPTKTPTKAQPSEPPSSPPSRSPAKPKPSASSSSKLPAPLQFPLVATLSLSLCALGYAIAYSYTDAVIAAFERPLETWTEVGLVFGWRILELALGWFGNYDSYDLAAMNVLSHGPPLYLLYAFYEVPAAPLLLSLAIETLATYLPFRLLRPLSAAHATPSKAPNAEIVADRPIALLTTLLAGAIYSVTLFCAYVTYLPTYLVMYFADLPSLVAAHESTWVGLLPATLALGVAARVFVFTPAEATTPTSRQREQLEKFDPASAGLAETLRWNVWGWSAPVKVVIRRTALLVMLTGVNAFLGARYGVRGVETPGAIAWASVWVAAAALTGGALGAVGSV</sequence>
<feature type="region of interest" description="Disordered" evidence="1">
    <location>
        <begin position="27"/>
        <end position="95"/>
    </location>
</feature>
<accession>A0A4Q4T412</accession>
<keyword evidence="2" id="KW-0472">Membrane</keyword>
<dbReference type="Proteomes" id="UP000293360">
    <property type="component" value="Unassembled WGS sequence"/>
</dbReference>
<keyword evidence="4" id="KW-1185">Reference proteome</keyword>
<feature type="transmembrane region" description="Helical" evidence="2">
    <location>
        <begin position="341"/>
        <end position="360"/>
    </location>
</feature>
<organism evidence="3 4">
    <name type="scientific">Monosporascus ibericus</name>
    <dbReference type="NCBI Taxonomy" id="155417"/>
    <lineage>
        <taxon>Eukaryota</taxon>
        <taxon>Fungi</taxon>
        <taxon>Dikarya</taxon>
        <taxon>Ascomycota</taxon>
        <taxon>Pezizomycotina</taxon>
        <taxon>Sordariomycetes</taxon>
        <taxon>Xylariomycetidae</taxon>
        <taxon>Xylariales</taxon>
        <taxon>Xylariales incertae sedis</taxon>
        <taxon>Monosporascus</taxon>
    </lineage>
</organism>
<evidence type="ECO:0000313" key="3">
    <source>
        <dbReference type="EMBL" id="RYO97498.1"/>
    </source>
</evidence>
<feature type="transmembrane region" description="Helical" evidence="2">
    <location>
        <begin position="372"/>
        <end position="393"/>
    </location>
</feature>
<keyword evidence="2" id="KW-1133">Transmembrane helix</keyword>
<feature type="transmembrane region" description="Helical" evidence="2">
    <location>
        <begin position="276"/>
        <end position="300"/>
    </location>
</feature>
<reference evidence="3 4" key="1">
    <citation type="submission" date="2018-06" db="EMBL/GenBank/DDBJ databases">
        <title>Complete Genomes of Monosporascus.</title>
        <authorList>
            <person name="Robinson A.J."/>
            <person name="Natvig D.O."/>
        </authorList>
    </citation>
    <scope>NUCLEOTIDE SEQUENCE [LARGE SCALE GENOMIC DNA]</scope>
    <source>
        <strain evidence="3 4">CBS 110550</strain>
    </source>
</reference>
<dbReference type="EMBL" id="QJNU01000489">
    <property type="protein sequence ID" value="RYO97498.1"/>
    <property type="molecule type" value="Genomic_DNA"/>
</dbReference>
<keyword evidence="2" id="KW-0812">Transmembrane</keyword>
<feature type="compositionally biased region" description="Low complexity" evidence="1">
    <location>
        <begin position="86"/>
        <end position="95"/>
    </location>
</feature>
<evidence type="ECO:0000256" key="1">
    <source>
        <dbReference type="SAM" id="MobiDB-lite"/>
    </source>
</evidence>
<feature type="transmembrane region" description="Helical" evidence="2">
    <location>
        <begin position="232"/>
        <end position="256"/>
    </location>
</feature>
<feature type="compositionally biased region" description="Pro residues" evidence="1">
    <location>
        <begin position="71"/>
        <end position="80"/>
    </location>
</feature>